<evidence type="ECO:0000256" key="3">
    <source>
        <dbReference type="PROSITE-ProRule" id="PRU00023"/>
    </source>
</evidence>
<accession>Q4SYP9</accession>
<dbReference type="InterPro" id="IPR042531">
    <property type="entry name" value="PLC-beta_C_sf"/>
</dbReference>
<dbReference type="PROSITE" id="PS50297">
    <property type="entry name" value="ANK_REP_REGION"/>
    <property type="match status" value="2"/>
</dbReference>
<organism evidence="7">
    <name type="scientific">Tetraodon nigroviridis</name>
    <name type="common">Spotted green pufferfish</name>
    <name type="synonym">Chelonodon nigroviridis</name>
    <dbReference type="NCBI Taxonomy" id="99883"/>
    <lineage>
        <taxon>Eukaryota</taxon>
        <taxon>Metazoa</taxon>
        <taxon>Chordata</taxon>
        <taxon>Craniata</taxon>
        <taxon>Vertebrata</taxon>
        <taxon>Euteleostomi</taxon>
        <taxon>Actinopterygii</taxon>
        <taxon>Neopterygii</taxon>
        <taxon>Teleostei</taxon>
        <taxon>Neoteleostei</taxon>
        <taxon>Acanthomorphata</taxon>
        <taxon>Eupercaria</taxon>
        <taxon>Tetraodontiformes</taxon>
        <taxon>Tetradontoidea</taxon>
        <taxon>Tetraodontidae</taxon>
        <taxon>Tetraodon</taxon>
    </lineage>
</organism>
<reference evidence="7" key="2">
    <citation type="submission" date="2004-02" db="EMBL/GenBank/DDBJ databases">
        <authorList>
            <consortium name="Genoscope"/>
            <consortium name="Whitehead Institute Centre for Genome Research"/>
        </authorList>
    </citation>
    <scope>NUCLEOTIDE SEQUENCE</scope>
</reference>
<dbReference type="AlphaFoldDB" id="Q4SYP9"/>
<evidence type="ECO:0000256" key="2">
    <source>
        <dbReference type="ARBA" id="ARBA00023043"/>
    </source>
</evidence>
<feature type="repeat" description="ANK" evidence="3">
    <location>
        <begin position="229"/>
        <end position="265"/>
    </location>
</feature>
<dbReference type="SUPFAM" id="SSF48403">
    <property type="entry name" value="Ankyrin repeat"/>
    <property type="match status" value="1"/>
</dbReference>
<reference evidence="7" key="1">
    <citation type="journal article" date="2004" name="Nature">
        <title>Genome duplication in the teleost fish Tetraodon nigroviridis reveals the early vertebrate proto-karyotype.</title>
        <authorList>
            <person name="Jaillon O."/>
            <person name="Aury J.-M."/>
            <person name="Brunet F."/>
            <person name="Petit J.-L."/>
            <person name="Stange-Thomann N."/>
            <person name="Mauceli E."/>
            <person name="Bouneau L."/>
            <person name="Fischer C."/>
            <person name="Ozouf-Costaz C."/>
            <person name="Bernot A."/>
            <person name="Nicaud S."/>
            <person name="Jaffe D."/>
            <person name="Fisher S."/>
            <person name="Lutfalla G."/>
            <person name="Dossat C."/>
            <person name="Segurens B."/>
            <person name="Dasilva C."/>
            <person name="Salanoubat M."/>
            <person name="Levy M."/>
            <person name="Boudet N."/>
            <person name="Castellano S."/>
            <person name="Anthouard V."/>
            <person name="Jubin C."/>
            <person name="Castelli V."/>
            <person name="Katinka M."/>
            <person name="Vacherie B."/>
            <person name="Biemont C."/>
            <person name="Skalli Z."/>
            <person name="Cattolico L."/>
            <person name="Poulain J."/>
            <person name="De Berardinis V."/>
            <person name="Cruaud C."/>
            <person name="Duprat S."/>
            <person name="Brottier P."/>
            <person name="Coutanceau J.-P."/>
            <person name="Gouzy J."/>
            <person name="Parra G."/>
            <person name="Lardier G."/>
            <person name="Chapple C."/>
            <person name="McKernan K.J."/>
            <person name="McEwan P."/>
            <person name="Bosak S."/>
            <person name="Kellis M."/>
            <person name="Volff J.-N."/>
            <person name="Guigo R."/>
            <person name="Zody M.C."/>
            <person name="Mesirov J."/>
            <person name="Lindblad-Toh K."/>
            <person name="Birren B."/>
            <person name="Nusbaum C."/>
            <person name="Kahn D."/>
            <person name="Robinson-Rechavi M."/>
            <person name="Laudet V."/>
            <person name="Schachter V."/>
            <person name="Quetier F."/>
            <person name="Saurin W."/>
            <person name="Scarpelli C."/>
            <person name="Wincker P."/>
            <person name="Lander E.S."/>
            <person name="Weissenbach J."/>
            <person name="Roest Crollius H."/>
        </authorList>
    </citation>
    <scope>NUCLEOTIDE SEQUENCE [LARGE SCALE GENOMIC DNA]</scope>
</reference>
<feature type="domain" description="Phospholipase C-beta C-terminal" evidence="6">
    <location>
        <begin position="34"/>
        <end position="140"/>
    </location>
</feature>
<dbReference type="GO" id="GO:0005509">
    <property type="term" value="F:calcium ion binding"/>
    <property type="evidence" value="ECO:0007669"/>
    <property type="project" value="InterPro"/>
</dbReference>
<dbReference type="Pfam" id="PF08703">
    <property type="entry name" value="PLC-beta_C"/>
    <property type="match status" value="1"/>
</dbReference>
<evidence type="ECO:0000256" key="5">
    <source>
        <dbReference type="SAM" id="MobiDB-lite"/>
    </source>
</evidence>
<evidence type="ECO:0000313" key="7">
    <source>
        <dbReference type="EMBL" id="CAF94233.1"/>
    </source>
</evidence>
<feature type="coiled-coil region" evidence="4">
    <location>
        <begin position="44"/>
        <end position="71"/>
    </location>
</feature>
<dbReference type="OrthoDB" id="5406014at2759"/>
<name>Q4SYP9_TETNG</name>
<dbReference type="PANTHER" id="PTHR24166:SF30">
    <property type="entry name" value="ANKYRIN REPEAT DOMAIN-CONTAINING PROTEIN 63"/>
    <property type="match status" value="1"/>
</dbReference>
<dbReference type="GO" id="GO:0016042">
    <property type="term" value="P:lipid catabolic process"/>
    <property type="evidence" value="ECO:0007669"/>
    <property type="project" value="InterPro"/>
</dbReference>
<dbReference type="Pfam" id="PF12796">
    <property type="entry name" value="Ank_2"/>
    <property type="match status" value="1"/>
</dbReference>
<dbReference type="PROSITE" id="PS50088">
    <property type="entry name" value="ANK_REPEAT"/>
    <property type="match status" value="2"/>
</dbReference>
<keyword evidence="4" id="KW-0175">Coiled coil</keyword>
<dbReference type="KEGG" id="tng:GSTEN00010219G001"/>
<dbReference type="InterPro" id="IPR036770">
    <property type="entry name" value="Ankyrin_rpt-contain_sf"/>
</dbReference>
<protein>
    <submittedName>
        <fullName evidence="7">(spotted green pufferfish) hypothetical protein</fullName>
    </submittedName>
</protein>
<dbReference type="SUPFAM" id="SSF69989">
    <property type="entry name" value="C-terminal domain of PLC-beta"/>
    <property type="match status" value="1"/>
</dbReference>
<feature type="repeat" description="ANK" evidence="3">
    <location>
        <begin position="266"/>
        <end position="298"/>
    </location>
</feature>
<dbReference type="InterPro" id="IPR050889">
    <property type="entry name" value="Dendritic_Spine_Reg/Scaffold"/>
</dbReference>
<dbReference type="InterPro" id="IPR002110">
    <property type="entry name" value="Ankyrin_rpt"/>
</dbReference>
<keyword evidence="2 3" id="KW-0040">ANK repeat</keyword>
<feature type="region of interest" description="Disordered" evidence="5">
    <location>
        <begin position="1"/>
        <end position="39"/>
    </location>
</feature>
<evidence type="ECO:0000256" key="4">
    <source>
        <dbReference type="SAM" id="Coils"/>
    </source>
</evidence>
<dbReference type="Gene3D" id="1.25.40.20">
    <property type="entry name" value="Ankyrin repeat-containing domain"/>
    <property type="match status" value="1"/>
</dbReference>
<comment type="caution">
    <text evidence="7">The sequence shown here is derived from an EMBL/GenBank/DDBJ whole genome shotgun (WGS) entry which is preliminary data.</text>
</comment>
<gene>
    <name evidence="7" type="ORF">GSTENG00010219001</name>
</gene>
<feature type="non-terminal residue" evidence="7">
    <location>
        <position position="308"/>
    </location>
</feature>
<dbReference type="InterPro" id="IPR014815">
    <property type="entry name" value="PLC-beta_C"/>
</dbReference>
<dbReference type="SMART" id="SM00248">
    <property type="entry name" value="ANK"/>
    <property type="match status" value="2"/>
</dbReference>
<dbReference type="Gene3D" id="1.20.1230.10">
    <property type="entry name" value="Phospholipase C beta, distal C-terminal domain"/>
    <property type="match status" value="1"/>
</dbReference>
<feature type="non-terminal residue" evidence="7">
    <location>
        <position position="1"/>
    </location>
</feature>
<proteinExistence type="predicted"/>
<dbReference type="PANTHER" id="PTHR24166">
    <property type="entry name" value="ROLLING PEBBLES, ISOFORM B"/>
    <property type="match status" value="1"/>
</dbReference>
<evidence type="ECO:0000256" key="1">
    <source>
        <dbReference type="ARBA" id="ARBA00022737"/>
    </source>
</evidence>
<sequence length="308" mass="34775">YISPYELPLLTQSATNDPKEIESPAAGNKSKGHSTVTAGELTQHKNYLKVIKRQERDMKAAEKKYQKRSEDLIQKYSDAFKGIKKKVSLKKAEGGQNTSDGSVKIERVQDQKEKMLVELQLLWKEQCDHLRKKKEQFATELNLEALREHEHKLRSLPAEVRGAVNVCLGAHFPDLVDQTEEKKMMRPKDLHQGSGTKTFLDAMHGGKVHLARFILDALDGRIINSKTENSRTPLMYAVSLQDPWTRAKFTRLLLEKGADVNCQDEDGRTALSHACEIGYLDVVKLLVQFNADPDVTDTWGNSALMYAA</sequence>
<keyword evidence="1" id="KW-0677">Repeat</keyword>
<evidence type="ECO:0000259" key="6">
    <source>
        <dbReference type="Pfam" id="PF08703"/>
    </source>
</evidence>
<dbReference type="EMBL" id="CAAE01011983">
    <property type="protein sequence ID" value="CAF94233.1"/>
    <property type="molecule type" value="Genomic_DNA"/>
</dbReference>
<dbReference type="GO" id="GO:0004435">
    <property type="term" value="F:phosphatidylinositol-4,5-bisphosphate phospholipase C activity"/>
    <property type="evidence" value="ECO:0007669"/>
    <property type="project" value="InterPro"/>
</dbReference>